<keyword evidence="2" id="KW-1185">Reference proteome</keyword>
<dbReference type="RefSeq" id="WP_201650366.1">
    <property type="nucleotide sequence ID" value="NZ_CAJHCS010000008.1"/>
</dbReference>
<protein>
    <submittedName>
        <fullName evidence="1">Uncharacterized protein</fullName>
    </submittedName>
</protein>
<reference evidence="1 2" key="1">
    <citation type="submission" date="2024-01" db="EMBL/GenBank/DDBJ databases">
        <title>The diversity of rhizobia nodulating Mimosa spp. in eleven states of Brazil covering several biomes is determined by host plant, location, and edaphic factors.</title>
        <authorList>
            <person name="Rouws L."/>
            <person name="Barauna A."/>
            <person name="Beukes C."/>
            <person name="De Faria S.M."/>
            <person name="Gross E."/>
            <person name="Dos Reis Junior F.B."/>
            <person name="Simon M."/>
            <person name="Maluk M."/>
            <person name="Odee D.W."/>
            <person name="Kenicer G."/>
            <person name="Young J.P.W."/>
            <person name="Reis V.M."/>
            <person name="Zilli J."/>
            <person name="James E.K."/>
        </authorList>
    </citation>
    <scope>NUCLEOTIDE SEQUENCE [LARGE SCALE GENOMIC DNA]</scope>
    <source>
        <strain evidence="1 2">JPY77</strain>
    </source>
</reference>
<evidence type="ECO:0000313" key="2">
    <source>
        <dbReference type="Proteomes" id="UP001494588"/>
    </source>
</evidence>
<proteinExistence type="predicted"/>
<evidence type="ECO:0000313" key="1">
    <source>
        <dbReference type="EMBL" id="MEM5286563.1"/>
    </source>
</evidence>
<accession>A0ABU9QAY7</accession>
<dbReference type="Proteomes" id="UP001494588">
    <property type="component" value="Unassembled WGS sequence"/>
</dbReference>
<organism evidence="1 2">
    <name type="scientific">Paraburkholderia sabiae</name>
    <dbReference type="NCBI Taxonomy" id="273251"/>
    <lineage>
        <taxon>Bacteria</taxon>
        <taxon>Pseudomonadati</taxon>
        <taxon>Pseudomonadota</taxon>
        <taxon>Betaproteobacteria</taxon>
        <taxon>Burkholderiales</taxon>
        <taxon>Burkholderiaceae</taxon>
        <taxon>Paraburkholderia</taxon>
    </lineage>
</organism>
<comment type="caution">
    <text evidence="1">The sequence shown here is derived from an EMBL/GenBank/DDBJ whole genome shotgun (WGS) entry which is preliminary data.</text>
</comment>
<gene>
    <name evidence="1" type="ORF">V4C55_12650</name>
</gene>
<dbReference type="EMBL" id="JAZHGC010000009">
    <property type="protein sequence ID" value="MEM5286563.1"/>
    <property type="molecule type" value="Genomic_DNA"/>
</dbReference>
<name>A0ABU9QAY7_9BURK</name>
<sequence length="74" mass="8278">MHPQVFPPHPPRSVIILQFQYAPNSSTMIDYHATMTHGINLPFTANAFHPTKITQYFIASTKAGLLHPINAAHQ</sequence>